<accession>A0A380S6H2</accession>
<name>A0A380S6H2_FIBSU</name>
<dbReference type="AlphaFoldDB" id="A0A380S6H2"/>
<evidence type="ECO:0000313" key="1">
    <source>
        <dbReference type="EMBL" id="SUQ24819.1"/>
    </source>
</evidence>
<reference evidence="1 2" key="1">
    <citation type="submission" date="2017-08" db="EMBL/GenBank/DDBJ databases">
        <authorList>
            <person name="de Groot N.N."/>
        </authorList>
    </citation>
    <scope>NUCLEOTIDE SEQUENCE [LARGE SCALE GENOMIC DNA]</scope>
    <source>
        <strain evidence="1 2">HM2</strain>
    </source>
</reference>
<dbReference type="RefSeq" id="WP_146196765.1">
    <property type="nucleotide sequence ID" value="NZ_UHJL01000003.1"/>
</dbReference>
<evidence type="ECO:0000313" key="2">
    <source>
        <dbReference type="Proteomes" id="UP000255423"/>
    </source>
</evidence>
<dbReference type="Proteomes" id="UP000255423">
    <property type="component" value="Unassembled WGS sequence"/>
</dbReference>
<dbReference type="EMBL" id="UHJL01000003">
    <property type="protein sequence ID" value="SUQ24819.1"/>
    <property type="molecule type" value="Genomic_DNA"/>
</dbReference>
<organism evidence="1 2">
    <name type="scientific">Fibrobacter succinogenes</name>
    <name type="common">Bacteroides succinogenes</name>
    <dbReference type="NCBI Taxonomy" id="833"/>
    <lineage>
        <taxon>Bacteria</taxon>
        <taxon>Pseudomonadati</taxon>
        <taxon>Fibrobacterota</taxon>
        <taxon>Fibrobacteria</taxon>
        <taxon>Fibrobacterales</taxon>
        <taxon>Fibrobacteraceae</taxon>
        <taxon>Fibrobacter</taxon>
    </lineage>
</organism>
<protein>
    <submittedName>
        <fullName evidence="1">Uncharacterized protein</fullName>
    </submittedName>
</protein>
<gene>
    <name evidence="1" type="ORF">SAMN05661053_2233</name>
</gene>
<sequence>MSTEPTHNPTQVHFWEMSSHRKDAEALDEADTPNNETISAMTEATEIASGKRKTKSYKNAKAMFKDILDD</sequence>
<proteinExistence type="predicted"/>